<evidence type="ECO:0000256" key="1">
    <source>
        <dbReference type="ARBA" id="ARBA00004141"/>
    </source>
</evidence>
<evidence type="ECO:0000256" key="6">
    <source>
        <dbReference type="SAM" id="Phobius"/>
    </source>
</evidence>
<keyword evidence="5 6" id="KW-0472">Membrane</keyword>
<feature type="transmembrane region" description="Helical" evidence="6">
    <location>
        <begin position="399"/>
        <end position="419"/>
    </location>
</feature>
<evidence type="ECO:0000256" key="5">
    <source>
        <dbReference type="ARBA" id="ARBA00023136"/>
    </source>
</evidence>
<feature type="transmembrane region" description="Helical" evidence="6">
    <location>
        <begin position="287"/>
        <end position="305"/>
    </location>
</feature>
<feature type="transmembrane region" description="Helical" evidence="6">
    <location>
        <begin position="220"/>
        <end position="244"/>
    </location>
</feature>
<dbReference type="Pfam" id="PF07690">
    <property type="entry name" value="MFS_1"/>
    <property type="match status" value="1"/>
</dbReference>
<feature type="transmembrane region" description="Helical" evidence="6">
    <location>
        <begin position="12"/>
        <end position="34"/>
    </location>
</feature>
<gene>
    <name evidence="8" type="ORF">P0Y50_12520</name>
</gene>
<sequence>MTAISERRLKAAIGFIFVTAVLDIVAMGIIIPVLPQLIEDFVGSNAQAGIINGVFVALWAGMQFVASPIIGSLSDQYGRRPVILLSCAGLAIDYVLMAVAPNLWWLAVGRIVAGVTSSSFTTIYAYMADVTPVEGRAKAYGLIGAAFSGGFVLGPVIGGFLGEISPRAPFWAAALMSGIAFFYGLIILPESLTVEKRMKFSWRRANPVGAMVLLGRHPELTGLAGVTFLLHFAHHVFSAVFVLYAQYRYGWGPREVGLLLAMVGALDMTVQGLVVGPVTKALGDRKTMLLGLVGGSCGIAMMGWAPTGWMFVMAMLPNALWGLAMPTLQSLMTRQVSESEQGQLQGATMSVASIAGVASPLFFGWIYSLSVGGGFAPLTTWLDRHGLAVIDAIVHAPGLSFYISALVLALAGVIAWITARRAERAERVLAQDASLT</sequence>
<protein>
    <submittedName>
        <fullName evidence="8">TCR/Tet family MFS transporter</fullName>
    </submittedName>
</protein>
<dbReference type="GO" id="GO:0022857">
    <property type="term" value="F:transmembrane transporter activity"/>
    <property type="evidence" value="ECO:0007669"/>
    <property type="project" value="InterPro"/>
</dbReference>
<feature type="transmembrane region" description="Helical" evidence="6">
    <location>
        <begin position="139"/>
        <end position="162"/>
    </location>
</feature>
<dbReference type="PANTHER" id="PTHR23504">
    <property type="entry name" value="MAJOR FACILITATOR SUPERFAMILY DOMAIN-CONTAINING PROTEIN 10"/>
    <property type="match status" value="1"/>
</dbReference>
<feature type="domain" description="Major facilitator superfamily (MFS) profile" evidence="7">
    <location>
        <begin position="12"/>
        <end position="423"/>
    </location>
</feature>
<keyword evidence="2" id="KW-0813">Transport</keyword>
<organism evidence="8 9">
    <name type="scientific">Candidatus Brevundimonas colombiensis</name>
    <dbReference type="NCBI Taxonomy" id="3121376"/>
    <lineage>
        <taxon>Bacteria</taxon>
        <taxon>Pseudomonadati</taxon>
        <taxon>Pseudomonadota</taxon>
        <taxon>Alphaproteobacteria</taxon>
        <taxon>Caulobacterales</taxon>
        <taxon>Caulobacteraceae</taxon>
        <taxon>Brevundimonas</taxon>
    </lineage>
</organism>
<feature type="transmembrane region" description="Helical" evidence="6">
    <location>
        <begin position="168"/>
        <end position="188"/>
    </location>
</feature>
<feature type="transmembrane region" description="Helical" evidence="6">
    <location>
        <begin position="256"/>
        <end position="275"/>
    </location>
</feature>
<dbReference type="InterPro" id="IPR036259">
    <property type="entry name" value="MFS_trans_sf"/>
</dbReference>
<accession>A0AAJ5WYX8</accession>
<evidence type="ECO:0000313" key="9">
    <source>
        <dbReference type="Proteomes" id="UP001213664"/>
    </source>
</evidence>
<feature type="transmembrane region" description="Helical" evidence="6">
    <location>
        <begin position="311"/>
        <end position="332"/>
    </location>
</feature>
<dbReference type="SUPFAM" id="SSF103473">
    <property type="entry name" value="MFS general substrate transporter"/>
    <property type="match status" value="1"/>
</dbReference>
<feature type="transmembrane region" description="Helical" evidence="6">
    <location>
        <begin position="82"/>
        <end position="101"/>
    </location>
</feature>
<dbReference type="Proteomes" id="UP001213664">
    <property type="component" value="Chromosome"/>
</dbReference>
<dbReference type="CDD" id="cd17388">
    <property type="entry name" value="MFS_TetA"/>
    <property type="match status" value="1"/>
</dbReference>
<dbReference type="InterPro" id="IPR020846">
    <property type="entry name" value="MFS_dom"/>
</dbReference>
<feature type="transmembrane region" description="Helical" evidence="6">
    <location>
        <begin position="107"/>
        <end position="127"/>
    </location>
</feature>
<keyword evidence="3 6" id="KW-0812">Transmembrane</keyword>
<proteinExistence type="predicted"/>
<dbReference type="PANTHER" id="PTHR23504:SF15">
    <property type="entry name" value="MAJOR FACILITATOR SUPERFAMILY (MFS) PROFILE DOMAIN-CONTAINING PROTEIN"/>
    <property type="match status" value="1"/>
</dbReference>
<dbReference type="GO" id="GO:0016020">
    <property type="term" value="C:membrane"/>
    <property type="evidence" value="ECO:0007669"/>
    <property type="project" value="UniProtKB-SubCell"/>
</dbReference>
<keyword evidence="4 6" id="KW-1133">Transmembrane helix</keyword>
<dbReference type="PRINTS" id="PR01035">
    <property type="entry name" value="TCRTETA"/>
</dbReference>
<evidence type="ECO:0000313" key="8">
    <source>
        <dbReference type="EMBL" id="WEK39355.1"/>
    </source>
</evidence>
<feature type="transmembrane region" description="Helical" evidence="6">
    <location>
        <begin position="344"/>
        <end position="367"/>
    </location>
</feature>
<feature type="transmembrane region" description="Helical" evidence="6">
    <location>
        <begin position="46"/>
        <end position="70"/>
    </location>
</feature>
<dbReference type="Gene3D" id="1.20.1250.20">
    <property type="entry name" value="MFS general substrate transporter like domains"/>
    <property type="match status" value="1"/>
</dbReference>
<comment type="subcellular location">
    <subcellularLocation>
        <location evidence="1">Membrane</location>
        <topology evidence="1">Multi-pass membrane protein</topology>
    </subcellularLocation>
</comment>
<dbReference type="InterPro" id="IPR001958">
    <property type="entry name" value="Tet-R_TetA/multi-R_MdtG-like"/>
</dbReference>
<evidence type="ECO:0000259" key="7">
    <source>
        <dbReference type="PROSITE" id="PS50850"/>
    </source>
</evidence>
<evidence type="ECO:0000256" key="2">
    <source>
        <dbReference type="ARBA" id="ARBA00022448"/>
    </source>
</evidence>
<dbReference type="AlphaFoldDB" id="A0AAJ5WYX8"/>
<dbReference type="InterPro" id="IPR011701">
    <property type="entry name" value="MFS"/>
</dbReference>
<evidence type="ECO:0000256" key="3">
    <source>
        <dbReference type="ARBA" id="ARBA00022692"/>
    </source>
</evidence>
<reference evidence="8" key="1">
    <citation type="submission" date="2023-03" db="EMBL/GenBank/DDBJ databases">
        <title>Andean soil-derived lignocellulolytic bacterial consortium as a source of novel taxa and putative plastic-active enzymes.</title>
        <authorList>
            <person name="Diaz-Garcia L."/>
            <person name="Chuvochina M."/>
            <person name="Feuerriegel G."/>
            <person name="Bunk B."/>
            <person name="Sproer C."/>
            <person name="Streit W.R."/>
            <person name="Rodriguez L.M."/>
            <person name="Overmann J."/>
            <person name="Jimenez D.J."/>
        </authorList>
    </citation>
    <scope>NUCLEOTIDE SEQUENCE</scope>
    <source>
        <strain evidence="8">MAG 833</strain>
    </source>
</reference>
<dbReference type="EMBL" id="CP119326">
    <property type="protein sequence ID" value="WEK39355.1"/>
    <property type="molecule type" value="Genomic_DNA"/>
</dbReference>
<evidence type="ECO:0000256" key="4">
    <source>
        <dbReference type="ARBA" id="ARBA00022989"/>
    </source>
</evidence>
<name>A0AAJ5WYX8_9CAUL</name>
<dbReference type="PROSITE" id="PS50850">
    <property type="entry name" value="MFS"/>
    <property type="match status" value="1"/>
</dbReference>